<proteinExistence type="predicted"/>
<accession>A0A2P8G0E5</accession>
<evidence type="ECO:0008006" key="3">
    <source>
        <dbReference type="Google" id="ProtNLM"/>
    </source>
</evidence>
<organism evidence="1 2">
    <name type="scientific">Dyadobacter jiangsuensis</name>
    <dbReference type="NCBI Taxonomy" id="1591085"/>
    <lineage>
        <taxon>Bacteria</taxon>
        <taxon>Pseudomonadati</taxon>
        <taxon>Bacteroidota</taxon>
        <taxon>Cytophagia</taxon>
        <taxon>Cytophagales</taxon>
        <taxon>Spirosomataceae</taxon>
        <taxon>Dyadobacter</taxon>
    </lineage>
</organism>
<dbReference type="AlphaFoldDB" id="A0A2P8G0E5"/>
<comment type="caution">
    <text evidence="1">The sequence shown here is derived from an EMBL/GenBank/DDBJ whole genome shotgun (WGS) entry which is preliminary data.</text>
</comment>
<reference evidence="1 2" key="1">
    <citation type="submission" date="2018-03" db="EMBL/GenBank/DDBJ databases">
        <title>Genomic Encyclopedia of Archaeal and Bacterial Type Strains, Phase II (KMG-II): from individual species to whole genera.</title>
        <authorList>
            <person name="Goeker M."/>
        </authorList>
    </citation>
    <scope>NUCLEOTIDE SEQUENCE [LARGE SCALE GENOMIC DNA]</scope>
    <source>
        <strain evidence="1 2">DSM 29057</strain>
    </source>
</reference>
<dbReference type="EMBL" id="PYAS01000008">
    <property type="protein sequence ID" value="PSL27441.1"/>
    <property type="molecule type" value="Genomic_DNA"/>
</dbReference>
<evidence type="ECO:0000313" key="2">
    <source>
        <dbReference type="Proteomes" id="UP000241964"/>
    </source>
</evidence>
<gene>
    <name evidence="1" type="ORF">CLV60_108299</name>
</gene>
<protein>
    <recommendedName>
        <fullName evidence="3">Type VI secretion system (T6SS) VipA/Hcp2 family protein</fullName>
    </recommendedName>
</protein>
<keyword evidence="2" id="KW-1185">Reference proteome</keyword>
<sequence>MPGAWANVKEVPPSLLPINQNQTLYVTKLTSHDMGAPNPEKVAGLKSVEEVLDQYKPEKGVLLSQEDEGEVEQLFTFRKMGDFTQPGLINQSPLLQSQAAKIQDLKKINLHLRSNKMLQKVLQNAESRRLFREMIEQMLSELA</sequence>
<evidence type="ECO:0000313" key="1">
    <source>
        <dbReference type="EMBL" id="PSL27441.1"/>
    </source>
</evidence>
<dbReference type="Proteomes" id="UP000241964">
    <property type="component" value="Unassembled WGS sequence"/>
</dbReference>
<name>A0A2P8G0E5_9BACT</name>